<comment type="caution">
    <text evidence="5">The sequence shown here is derived from an EMBL/GenBank/DDBJ whole genome shotgun (WGS) entry which is preliminary data.</text>
</comment>
<evidence type="ECO:0000256" key="1">
    <source>
        <dbReference type="ARBA" id="ARBA00034617"/>
    </source>
</evidence>
<dbReference type="GO" id="GO:0016787">
    <property type="term" value="F:hydrolase activity"/>
    <property type="evidence" value="ECO:0007669"/>
    <property type="project" value="UniProtKB-KW"/>
</dbReference>
<dbReference type="Proteomes" id="UP001162640">
    <property type="component" value="Unassembled WGS sequence"/>
</dbReference>
<dbReference type="EC" id="5.6.2.4" evidence="2"/>
<sequence length="165" mass="17899">DSGLKNCLQVGTAFHNAGLCPGDRRAIEDLFLTGKLKVLCATSTLAMGINMPAHLVIVKGTRCWRGSAGHVDLDIGTLTQMMGRAGRPGHDTSGVAVVLTDNNSVKKFEAKMSGSVVVESHLKNQLVETMNAEISQGVVTDINGALRWLKSTFFYVRMRCRPTFY</sequence>
<feature type="non-terminal residue" evidence="5">
    <location>
        <position position="165"/>
    </location>
</feature>
<evidence type="ECO:0000256" key="3">
    <source>
        <dbReference type="ARBA" id="ARBA00048988"/>
    </source>
</evidence>
<reference evidence="6" key="1">
    <citation type="journal article" date="2023" name="Commun. Biol.">
        <title>Genome analysis of Parmales, the sister group of diatoms, reveals the evolutionary specialization of diatoms from phago-mixotrophs to photoautotrophs.</title>
        <authorList>
            <person name="Ban H."/>
            <person name="Sato S."/>
            <person name="Yoshikawa S."/>
            <person name="Yamada K."/>
            <person name="Nakamura Y."/>
            <person name="Ichinomiya M."/>
            <person name="Sato N."/>
            <person name="Blanc-Mathieu R."/>
            <person name="Endo H."/>
            <person name="Kuwata A."/>
            <person name="Ogata H."/>
        </authorList>
    </citation>
    <scope>NUCLEOTIDE SEQUENCE [LARGE SCALE GENOMIC DNA]</scope>
</reference>
<proteinExistence type="predicted"/>
<dbReference type="Pfam" id="PF00271">
    <property type="entry name" value="Helicase_C"/>
    <property type="match status" value="1"/>
</dbReference>
<feature type="domain" description="Helicase C-terminal" evidence="4">
    <location>
        <begin position="1"/>
        <end position="146"/>
    </location>
</feature>
<dbReference type="InterPro" id="IPR057842">
    <property type="entry name" value="WH_MER3"/>
</dbReference>
<dbReference type="InterPro" id="IPR036388">
    <property type="entry name" value="WH-like_DNA-bd_sf"/>
</dbReference>
<dbReference type="PANTHER" id="PTHR47835">
    <property type="entry name" value="HFM1, ATP DEPENDENT DNA HELICASE HOMOLOG"/>
    <property type="match status" value="1"/>
</dbReference>
<dbReference type="EMBL" id="BLQM01000424">
    <property type="protein sequence ID" value="GMH89115.1"/>
    <property type="molecule type" value="Genomic_DNA"/>
</dbReference>
<comment type="catalytic activity">
    <reaction evidence="1">
        <text>Couples ATP hydrolysis with the unwinding of duplex DNA by translocating in the 3'-5' direction.</text>
        <dbReference type="EC" id="5.6.2.4"/>
    </reaction>
</comment>
<name>A0A9W7BJL7_9STRA</name>
<dbReference type="SUPFAM" id="SSF52540">
    <property type="entry name" value="P-loop containing nucleoside triphosphate hydrolases"/>
    <property type="match status" value="1"/>
</dbReference>
<protein>
    <recommendedName>
        <fullName evidence="2">DNA 3'-5' helicase</fullName>
        <ecNumber evidence="2">5.6.2.4</ecNumber>
    </recommendedName>
</protein>
<dbReference type="SMART" id="SM00490">
    <property type="entry name" value="HELICc"/>
    <property type="match status" value="1"/>
</dbReference>
<accession>A0A9W7BJL7</accession>
<dbReference type="Gene3D" id="3.40.50.300">
    <property type="entry name" value="P-loop containing nucleotide triphosphate hydrolases"/>
    <property type="match status" value="1"/>
</dbReference>
<dbReference type="GO" id="GO:0043138">
    <property type="term" value="F:3'-5' DNA helicase activity"/>
    <property type="evidence" value="ECO:0007669"/>
    <property type="project" value="UniProtKB-EC"/>
</dbReference>
<dbReference type="AlphaFoldDB" id="A0A9W7BJL7"/>
<dbReference type="InterPro" id="IPR052247">
    <property type="entry name" value="Meiotic_Crossover_Helicase"/>
</dbReference>
<evidence type="ECO:0000256" key="2">
    <source>
        <dbReference type="ARBA" id="ARBA00034808"/>
    </source>
</evidence>
<gene>
    <name evidence="5" type="ORF">TL16_g11357</name>
</gene>
<dbReference type="Gene3D" id="1.10.10.10">
    <property type="entry name" value="Winged helix-like DNA-binding domain superfamily/Winged helix DNA-binding domain"/>
    <property type="match status" value="1"/>
</dbReference>
<dbReference type="InterPro" id="IPR001650">
    <property type="entry name" value="Helicase_C-like"/>
</dbReference>
<dbReference type="Pfam" id="PF23445">
    <property type="entry name" value="WHD_SNRNP200"/>
    <property type="match status" value="1"/>
</dbReference>
<dbReference type="InterPro" id="IPR027417">
    <property type="entry name" value="P-loop_NTPase"/>
</dbReference>
<dbReference type="PROSITE" id="PS51194">
    <property type="entry name" value="HELICASE_CTER"/>
    <property type="match status" value="1"/>
</dbReference>
<dbReference type="PANTHER" id="PTHR47835:SF3">
    <property type="entry name" value="HELICASE FOR MEIOSIS 1"/>
    <property type="match status" value="1"/>
</dbReference>
<evidence type="ECO:0000259" key="4">
    <source>
        <dbReference type="PROSITE" id="PS51194"/>
    </source>
</evidence>
<evidence type="ECO:0000313" key="5">
    <source>
        <dbReference type="EMBL" id="GMH89115.1"/>
    </source>
</evidence>
<feature type="non-terminal residue" evidence="5">
    <location>
        <position position="1"/>
    </location>
</feature>
<comment type="catalytic activity">
    <reaction evidence="3">
        <text>ATP + H2O = ADP + phosphate + H(+)</text>
        <dbReference type="Rhea" id="RHEA:13065"/>
        <dbReference type="ChEBI" id="CHEBI:15377"/>
        <dbReference type="ChEBI" id="CHEBI:15378"/>
        <dbReference type="ChEBI" id="CHEBI:30616"/>
        <dbReference type="ChEBI" id="CHEBI:43474"/>
        <dbReference type="ChEBI" id="CHEBI:456216"/>
        <dbReference type="EC" id="5.6.2.4"/>
    </reaction>
</comment>
<dbReference type="CDD" id="cd18795">
    <property type="entry name" value="SF2_C_Ski2"/>
    <property type="match status" value="1"/>
</dbReference>
<organism evidence="5 6">
    <name type="scientific">Triparma laevis f. inornata</name>
    <dbReference type="NCBI Taxonomy" id="1714386"/>
    <lineage>
        <taxon>Eukaryota</taxon>
        <taxon>Sar</taxon>
        <taxon>Stramenopiles</taxon>
        <taxon>Ochrophyta</taxon>
        <taxon>Bolidophyceae</taxon>
        <taxon>Parmales</taxon>
        <taxon>Triparmaceae</taxon>
        <taxon>Triparma</taxon>
    </lineage>
</organism>
<evidence type="ECO:0000313" key="6">
    <source>
        <dbReference type="Proteomes" id="UP001162640"/>
    </source>
</evidence>